<organism evidence="2 3">
    <name type="scientific">Candidatus Stercoripulliclostridium merdipullorum</name>
    <dbReference type="NCBI Taxonomy" id="2840952"/>
    <lineage>
        <taxon>Bacteria</taxon>
        <taxon>Bacillati</taxon>
        <taxon>Bacillota</taxon>
        <taxon>Clostridia</taxon>
        <taxon>Eubacteriales</taxon>
        <taxon>Candidatus Stercoripulliclostridium</taxon>
    </lineage>
</organism>
<gene>
    <name evidence="2" type="ORF">IAB14_06215</name>
</gene>
<evidence type="ECO:0000313" key="2">
    <source>
        <dbReference type="EMBL" id="HIV00687.1"/>
    </source>
</evidence>
<keyword evidence="1" id="KW-0472">Membrane</keyword>
<reference evidence="2" key="1">
    <citation type="submission" date="2020-10" db="EMBL/GenBank/DDBJ databases">
        <authorList>
            <person name="Gilroy R."/>
        </authorList>
    </citation>
    <scope>NUCLEOTIDE SEQUENCE</scope>
    <source>
        <strain evidence="2">23406</strain>
    </source>
</reference>
<keyword evidence="1" id="KW-0812">Transmembrane</keyword>
<dbReference type="EMBL" id="DVOH01000049">
    <property type="protein sequence ID" value="HIV00687.1"/>
    <property type="molecule type" value="Genomic_DNA"/>
</dbReference>
<feature type="transmembrane region" description="Helical" evidence="1">
    <location>
        <begin position="6"/>
        <end position="25"/>
    </location>
</feature>
<feature type="transmembrane region" description="Helical" evidence="1">
    <location>
        <begin position="57"/>
        <end position="79"/>
    </location>
</feature>
<evidence type="ECO:0000313" key="3">
    <source>
        <dbReference type="Proteomes" id="UP000886891"/>
    </source>
</evidence>
<feature type="transmembrane region" description="Helical" evidence="1">
    <location>
        <begin position="85"/>
        <end position="103"/>
    </location>
</feature>
<name>A0A9D1SY99_9FIRM</name>
<accession>A0A9D1SY99</accession>
<evidence type="ECO:0000256" key="1">
    <source>
        <dbReference type="SAM" id="Phobius"/>
    </source>
</evidence>
<dbReference type="AlphaFoldDB" id="A0A9D1SY99"/>
<proteinExistence type="predicted"/>
<dbReference type="Proteomes" id="UP000886891">
    <property type="component" value="Unassembled WGS sequence"/>
</dbReference>
<feature type="transmembrane region" description="Helical" evidence="1">
    <location>
        <begin position="124"/>
        <end position="145"/>
    </location>
</feature>
<keyword evidence="1" id="KW-1133">Transmembrane helix</keyword>
<protein>
    <submittedName>
        <fullName evidence="2">Uncharacterized protein</fullName>
    </submittedName>
</protein>
<reference evidence="2" key="2">
    <citation type="journal article" date="2021" name="PeerJ">
        <title>Extensive microbial diversity within the chicken gut microbiome revealed by metagenomics and culture.</title>
        <authorList>
            <person name="Gilroy R."/>
            <person name="Ravi A."/>
            <person name="Getino M."/>
            <person name="Pursley I."/>
            <person name="Horton D.L."/>
            <person name="Alikhan N.F."/>
            <person name="Baker D."/>
            <person name="Gharbi K."/>
            <person name="Hall N."/>
            <person name="Watson M."/>
            <person name="Adriaenssens E.M."/>
            <person name="Foster-Nyarko E."/>
            <person name="Jarju S."/>
            <person name="Secka A."/>
            <person name="Antonio M."/>
            <person name="Oren A."/>
            <person name="Chaudhuri R.R."/>
            <person name="La Ragione R."/>
            <person name="Hildebrand F."/>
            <person name="Pallen M.J."/>
        </authorList>
    </citation>
    <scope>NUCLEOTIDE SEQUENCE</scope>
    <source>
        <strain evidence="2">23406</strain>
    </source>
</reference>
<comment type="caution">
    <text evidence="2">The sequence shown here is derived from an EMBL/GenBank/DDBJ whole genome shotgun (WGS) entry which is preliminary data.</text>
</comment>
<sequence length="146" mass="16669">MEWILNAAIIVFVCMELANVLIMYFKPDFKYGNSMAVFRRWAQSQSEEKTRLFVKYLVNWVANCKLIFIVLLVVVLIVADAMLKVYAIVAMILSIAIYFVSLHPIILKLDRMGEITPKGYSRTLALMIGGFMIMFGLALVLYFVLG</sequence>